<keyword evidence="1" id="KW-0547">Nucleotide-binding</keyword>
<sequence length="195" mass="20796">DCHADIEDDALFRHPEIAGLEKEEGRFESEKKTTEFEAKAAEIDSADHRGVAGRVIEFGGDLGLIIGGGGASLTAFDAIKQHGGEPANYCEIGGNPSVSKVRHLTSHILSKPGVENVSVIMNVVSNTRVDLIARGIIAGVLDAGKDPAKAIAVFRVPGAWEEEGFKILKKYGVPYVDRTVSIDQAAKFAVERTQG</sequence>
<reference evidence="5 6" key="1">
    <citation type="submission" date="2020-08" db="EMBL/GenBank/DDBJ databases">
        <title>Bridging the membrane lipid divide: bacteria of the FCB group superphylum have the potential to synthesize archaeal ether lipids.</title>
        <authorList>
            <person name="Villanueva L."/>
            <person name="Von Meijenfeldt F.A.B."/>
            <person name="Westbye A.B."/>
            <person name="Yadav S."/>
            <person name="Hopmans E.C."/>
            <person name="Dutilh B.E."/>
            <person name="Sinninghe Damste J.S."/>
        </authorList>
    </citation>
    <scope>NUCLEOTIDE SEQUENCE [LARGE SCALE GENOMIC DNA]</scope>
    <source>
        <strain evidence="5">NIOZ-UU27</strain>
    </source>
</reference>
<name>A0A8J6N5G9_9DELT</name>
<dbReference type="GO" id="GO:0006099">
    <property type="term" value="P:tricarboxylic acid cycle"/>
    <property type="evidence" value="ECO:0007669"/>
    <property type="project" value="TreeGrafter"/>
</dbReference>
<feature type="domain" description="ATP-citrate synthase citrate-binding" evidence="4">
    <location>
        <begin position="33"/>
        <end position="143"/>
    </location>
</feature>
<comment type="catalytic activity">
    <reaction evidence="3">
        <text>oxaloacetate + acetyl-CoA + ADP + phosphate = citrate + ATP + CoA</text>
        <dbReference type="Rhea" id="RHEA:21160"/>
        <dbReference type="ChEBI" id="CHEBI:16452"/>
        <dbReference type="ChEBI" id="CHEBI:16947"/>
        <dbReference type="ChEBI" id="CHEBI:30616"/>
        <dbReference type="ChEBI" id="CHEBI:43474"/>
        <dbReference type="ChEBI" id="CHEBI:57287"/>
        <dbReference type="ChEBI" id="CHEBI:57288"/>
        <dbReference type="ChEBI" id="CHEBI:456216"/>
        <dbReference type="EC" id="2.3.3.8"/>
    </reaction>
</comment>
<protein>
    <submittedName>
        <fullName evidence="5">Succinate--CoA ligase</fullName>
    </submittedName>
</protein>
<evidence type="ECO:0000256" key="2">
    <source>
        <dbReference type="ARBA" id="ARBA00023315"/>
    </source>
</evidence>
<gene>
    <name evidence="5" type="ORF">H8E19_17725</name>
</gene>
<dbReference type="InterPro" id="IPR016102">
    <property type="entry name" value="Succinyl-CoA_synth-like"/>
</dbReference>
<evidence type="ECO:0000256" key="3">
    <source>
        <dbReference type="ARBA" id="ARBA00047593"/>
    </source>
</evidence>
<evidence type="ECO:0000313" key="6">
    <source>
        <dbReference type="Proteomes" id="UP000650524"/>
    </source>
</evidence>
<dbReference type="Gene3D" id="3.40.50.261">
    <property type="entry name" value="Succinyl-CoA synthetase domains"/>
    <property type="match status" value="1"/>
</dbReference>
<feature type="non-terminal residue" evidence="5">
    <location>
        <position position="1"/>
    </location>
</feature>
<dbReference type="Proteomes" id="UP000650524">
    <property type="component" value="Unassembled WGS sequence"/>
</dbReference>
<proteinExistence type="predicted"/>
<keyword evidence="5" id="KW-0436">Ligase</keyword>
<dbReference type="GO" id="GO:0000166">
    <property type="term" value="F:nucleotide binding"/>
    <property type="evidence" value="ECO:0007669"/>
    <property type="project" value="UniProtKB-KW"/>
</dbReference>
<dbReference type="Pfam" id="PF16114">
    <property type="entry name" value="Citrate_bind"/>
    <property type="match status" value="1"/>
</dbReference>
<dbReference type="SUPFAM" id="SSF52210">
    <property type="entry name" value="Succinyl-CoA synthetase domains"/>
    <property type="match status" value="1"/>
</dbReference>
<keyword evidence="2" id="KW-0012">Acyltransferase</keyword>
<organism evidence="5 6">
    <name type="scientific">Candidatus Desulfacyla euxinica</name>
    <dbReference type="NCBI Taxonomy" id="2841693"/>
    <lineage>
        <taxon>Bacteria</taxon>
        <taxon>Deltaproteobacteria</taxon>
        <taxon>Candidatus Desulfacyla</taxon>
    </lineage>
</organism>
<dbReference type="PANTHER" id="PTHR11815">
    <property type="entry name" value="SUCCINYL-COA SYNTHETASE BETA CHAIN"/>
    <property type="match status" value="1"/>
</dbReference>
<evidence type="ECO:0000313" key="5">
    <source>
        <dbReference type="EMBL" id="MBC8179245.1"/>
    </source>
</evidence>
<dbReference type="GO" id="GO:0003878">
    <property type="term" value="F:ATP citrate synthase activity"/>
    <property type="evidence" value="ECO:0007669"/>
    <property type="project" value="UniProtKB-EC"/>
</dbReference>
<dbReference type="GO" id="GO:0004775">
    <property type="term" value="F:succinate-CoA ligase (ADP-forming) activity"/>
    <property type="evidence" value="ECO:0007669"/>
    <property type="project" value="TreeGrafter"/>
</dbReference>
<evidence type="ECO:0000259" key="4">
    <source>
        <dbReference type="Pfam" id="PF16114"/>
    </source>
</evidence>
<dbReference type="PANTHER" id="PTHR11815:SF10">
    <property type="entry name" value="SUCCINATE--COA LIGASE [GDP-FORMING] SUBUNIT BETA, MITOCHONDRIAL"/>
    <property type="match status" value="1"/>
</dbReference>
<dbReference type="AlphaFoldDB" id="A0A8J6N5G9"/>
<keyword evidence="2" id="KW-0808">Transferase</keyword>
<dbReference type="GO" id="GO:0006104">
    <property type="term" value="P:succinyl-CoA metabolic process"/>
    <property type="evidence" value="ECO:0007669"/>
    <property type="project" value="TreeGrafter"/>
</dbReference>
<accession>A0A8J6N5G9</accession>
<dbReference type="EMBL" id="JACNJD010000363">
    <property type="protein sequence ID" value="MBC8179245.1"/>
    <property type="molecule type" value="Genomic_DNA"/>
</dbReference>
<dbReference type="InterPro" id="IPR032263">
    <property type="entry name" value="Citrate-bd"/>
</dbReference>
<comment type="caution">
    <text evidence="5">The sequence shown here is derived from an EMBL/GenBank/DDBJ whole genome shotgun (WGS) entry which is preliminary data.</text>
</comment>
<dbReference type="GO" id="GO:0042709">
    <property type="term" value="C:succinate-CoA ligase complex"/>
    <property type="evidence" value="ECO:0007669"/>
    <property type="project" value="TreeGrafter"/>
</dbReference>
<evidence type="ECO:0000256" key="1">
    <source>
        <dbReference type="ARBA" id="ARBA00022741"/>
    </source>
</evidence>